<dbReference type="PANTHER" id="PTHR30388:SF6">
    <property type="entry name" value="XANTHINE DEHYDROGENASE SUBUNIT A-RELATED"/>
    <property type="match status" value="1"/>
</dbReference>
<evidence type="ECO:0000259" key="1">
    <source>
        <dbReference type="Pfam" id="PF02625"/>
    </source>
</evidence>
<accession>A0A501PI59</accession>
<evidence type="ECO:0000313" key="4">
    <source>
        <dbReference type="Proteomes" id="UP000319148"/>
    </source>
</evidence>
<keyword evidence="4" id="KW-1185">Reference proteome</keyword>
<organism evidence="3 4">
    <name type="scientific">Emcibacter nanhaiensis</name>
    <dbReference type="NCBI Taxonomy" id="1505037"/>
    <lineage>
        <taxon>Bacteria</taxon>
        <taxon>Pseudomonadati</taxon>
        <taxon>Pseudomonadota</taxon>
        <taxon>Alphaproteobacteria</taxon>
        <taxon>Emcibacterales</taxon>
        <taxon>Emcibacteraceae</taxon>
        <taxon>Emcibacter</taxon>
    </lineage>
</organism>
<feature type="domain" description="XdhC- CoxI" evidence="1">
    <location>
        <begin position="60"/>
        <end position="122"/>
    </location>
</feature>
<dbReference type="Pfam" id="PF13478">
    <property type="entry name" value="XdhC_C"/>
    <property type="match status" value="1"/>
</dbReference>
<reference evidence="4" key="1">
    <citation type="submission" date="2019-06" db="EMBL/GenBank/DDBJ databases">
        <title>The complete genome of Emcibacter congregatus ZYLT.</title>
        <authorList>
            <person name="Zhao Z."/>
        </authorList>
    </citation>
    <scope>NUCLEOTIDE SEQUENCE [LARGE SCALE GENOMIC DNA]</scope>
    <source>
        <strain evidence="4">MCCC 1A06723</strain>
    </source>
</reference>
<dbReference type="InterPro" id="IPR052698">
    <property type="entry name" value="MoCofactor_Util/Proc"/>
</dbReference>
<dbReference type="Pfam" id="PF02625">
    <property type="entry name" value="XdhC_CoxI"/>
    <property type="match status" value="1"/>
</dbReference>
<dbReference type="Gene3D" id="3.40.50.720">
    <property type="entry name" value="NAD(P)-binding Rossmann-like Domain"/>
    <property type="match status" value="1"/>
</dbReference>
<proteinExistence type="predicted"/>
<feature type="domain" description="XdhC Rossmann" evidence="2">
    <location>
        <begin position="164"/>
        <end position="295"/>
    </location>
</feature>
<comment type="caution">
    <text evidence="3">The sequence shown here is derived from an EMBL/GenBank/DDBJ whole genome shotgun (WGS) entry which is preliminary data.</text>
</comment>
<dbReference type="OrthoDB" id="5242066at2"/>
<gene>
    <name evidence="3" type="ORF">FIV46_08830</name>
</gene>
<evidence type="ECO:0000259" key="2">
    <source>
        <dbReference type="Pfam" id="PF13478"/>
    </source>
</evidence>
<dbReference type="InterPro" id="IPR003777">
    <property type="entry name" value="XdhC_CoxI"/>
</dbReference>
<dbReference type="EMBL" id="VFIY01000008">
    <property type="protein sequence ID" value="TPD60150.1"/>
    <property type="molecule type" value="Genomic_DNA"/>
</dbReference>
<sequence>MSLPPTPCRKRWAKSMSLPPRITSDLFCCWRNTLPPLSELETSLLGARNAVAAFQERWDGKTPYVVATIIRVHGAAAAKPGDKAIITGDGEIIGTIGGGCLRGAVKKAAQHAIESGEPQFIRTMPKERMDEVEEEEGLETFPSSCPSKGEVEVFLEPVKPKPTLVVFGETELAHSLVVFGRALGFRSLHGESGGNSAATENFTLDDLAAGNKPAPDYIVVATQGVKDKAALEAAVKSCCPHVFFVASMKKAAFWKERLVESGISDQDLDRLISPAGLHIGARGPAEIAVSILAQVIQIKNEKKPSDDS</sequence>
<dbReference type="PANTHER" id="PTHR30388">
    <property type="entry name" value="ALDEHYDE OXIDOREDUCTASE MOLYBDENUM COFACTOR ASSEMBLY PROTEIN"/>
    <property type="match status" value="1"/>
</dbReference>
<protein>
    <submittedName>
        <fullName evidence="3">XdhC /CoxI family-like protein</fullName>
    </submittedName>
</protein>
<dbReference type="Proteomes" id="UP000319148">
    <property type="component" value="Unassembled WGS sequence"/>
</dbReference>
<evidence type="ECO:0000313" key="3">
    <source>
        <dbReference type="EMBL" id="TPD60150.1"/>
    </source>
</evidence>
<dbReference type="AlphaFoldDB" id="A0A501PI59"/>
<name>A0A501PI59_9PROT</name>
<dbReference type="InterPro" id="IPR027051">
    <property type="entry name" value="XdhC_Rossmann_dom"/>
</dbReference>